<feature type="transmembrane region" description="Helical" evidence="1">
    <location>
        <begin position="419"/>
        <end position="437"/>
    </location>
</feature>
<feature type="transmembrane region" description="Helical" evidence="1">
    <location>
        <begin position="12"/>
        <end position="36"/>
    </location>
</feature>
<proteinExistence type="predicted"/>
<protein>
    <submittedName>
        <fullName evidence="3">PepSY domain-containing protein</fullName>
    </submittedName>
</protein>
<organism evidence="3 4">
    <name type="scientific">Pseudothauera rhizosphaerae</name>
    <dbReference type="NCBI Taxonomy" id="2565932"/>
    <lineage>
        <taxon>Bacteria</taxon>
        <taxon>Pseudomonadati</taxon>
        <taxon>Pseudomonadota</taxon>
        <taxon>Betaproteobacteria</taxon>
        <taxon>Rhodocyclales</taxon>
        <taxon>Zoogloeaceae</taxon>
        <taxon>Pseudothauera</taxon>
    </lineage>
</organism>
<keyword evidence="1" id="KW-0812">Transmembrane</keyword>
<dbReference type="PANTHER" id="PTHR34219">
    <property type="entry name" value="IRON-REGULATED INNER MEMBRANE PROTEIN-RELATED"/>
    <property type="match status" value="1"/>
</dbReference>
<dbReference type="AlphaFoldDB" id="A0A4S4AU17"/>
<keyword evidence="4" id="KW-1185">Reference proteome</keyword>
<dbReference type="Proteomes" id="UP000307956">
    <property type="component" value="Unassembled WGS sequence"/>
</dbReference>
<feature type="domain" description="PepSY" evidence="2">
    <location>
        <begin position="64"/>
        <end position="120"/>
    </location>
</feature>
<dbReference type="InterPro" id="IPR025711">
    <property type="entry name" value="PepSY"/>
</dbReference>
<dbReference type="PANTHER" id="PTHR34219:SF8">
    <property type="entry name" value="PEPSY DOMAIN-CONTAINING PROTEIN"/>
    <property type="match status" value="1"/>
</dbReference>
<reference evidence="3 4" key="1">
    <citation type="submission" date="2019-04" db="EMBL/GenBank/DDBJ databases">
        <title>Azoarcus rhizosphaerae sp. nov. isolated from rhizosphere of Ficus religiosa.</title>
        <authorList>
            <person name="Lin S.-Y."/>
            <person name="Hameed A."/>
            <person name="Hsu Y.-H."/>
            <person name="Young C.-C."/>
        </authorList>
    </citation>
    <scope>NUCLEOTIDE SEQUENCE [LARGE SCALE GENOMIC DNA]</scope>
    <source>
        <strain evidence="3 4">CC-YHH848</strain>
    </source>
</reference>
<keyword evidence="1" id="KW-1133">Transmembrane helix</keyword>
<evidence type="ECO:0000259" key="2">
    <source>
        <dbReference type="Pfam" id="PF03413"/>
    </source>
</evidence>
<keyword evidence="1" id="KW-0472">Membrane</keyword>
<dbReference type="Pfam" id="PF03929">
    <property type="entry name" value="PepSY_TM"/>
    <property type="match status" value="1"/>
</dbReference>
<dbReference type="EMBL" id="SSOD01000003">
    <property type="protein sequence ID" value="THF63386.1"/>
    <property type="molecule type" value="Genomic_DNA"/>
</dbReference>
<gene>
    <name evidence="3" type="ORF">E6O51_04820</name>
</gene>
<comment type="caution">
    <text evidence="3">The sequence shown here is derived from an EMBL/GenBank/DDBJ whole genome shotgun (WGS) entry which is preliminary data.</text>
</comment>
<evidence type="ECO:0000256" key="1">
    <source>
        <dbReference type="SAM" id="Phobius"/>
    </source>
</evidence>
<evidence type="ECO:0000313" key="3">
    <source>
        <dbReference type="EMBL" id="THF63386.1"/>
    </source>
</evidence>
<dbReference type="Pfam" id="PF03413">
    <property type="entry name" value="PepSY"/>
    <property type="match status" value="1"/>
</dbReference>
<feature type="transmembrane region" description="Helical" evidence="1">
    <location>
        <begin position="198"/>
        <end position="223"/>
    </location>
</feature>
<name>A0A4S4AU17_9RHOO</name>
<feature type="transmembrane region" description="Helical" evidence="1">
    <location>
        <begin position="147"/>
        <end position="170"/>
    </location>
</feature>
<dbReference type="OrthoDB" id="9776609at2"/>
<dbReference type="RefSeq" id="WP_136383837.1">
    <property type="nucleotide sequence ID" value="NZ_SSOD01000003.1"/>
</dbReference>
<feature type="transmembrane region" description="Helical" evidence="1">
    <location>
        <begin position="348"/>
        <end position="368"/>
    </location>
</feature>
<sequence>MAQPKSSARWWFLAHSWLALPIWVFLFFVCLTGSIATVSQEIVWLADPKVRANPPSGDAQMLGYDEIVAVIAREHPDAAIQSISRPVKSMFAWTVRASYPDTRTVNHYVNPYTGRIQGSEPDGFSFRQFIRGLHGWLLMPFDEGFNLAWYAVSVLALPLLGSLITGLVVYKRFWRGFLHPRLRFDRGSRVFWGDLHRLAGIWSIPFILIMAVTGLWFLILAILTDTHTELPSTAPDLPVLVARDDIPVVAAGQPAPRIGLNQAAALMRAHFPDVEPASLSLGSHAFSPITVRGQGAAWPLLSEFAQINPYTAKVEHVRRIADRSGLELFTGSMRPLHTGDFAGLWLKLVYFVFGLLLTLMVASGLLIWTKRTVKATAAVLKGAKGGEDEAIDAPLPASLAPPESGAAAGLARQWKRWRFHLSAVLLALPLVYLPQYLEDRKPARLFGLGEREVGQFMVGTWPVKLGEWRTEAPKLHDGEYEKSFTLALCQDCIAQVKAAYLRIGKPRGDVRTSGVLFSGSPYRMSADLRVPENLQPEVELWLTLEGWDGTVHRQAIPLADASPATVKWAQERSQ</sequence>
<accession>A0A4S4AU17</accession>
<evidence type="ECO:0000313" key="4">
    <source>
        <dbReference type="Proteomes" id="UP000307956"/>
    </source>
</evidence>
<dbReference type="InterPro" id="IPR005625">
    <property type="entry name" value="PepSY-ass_TM"/>
</dbReference>